<dbReference type="AlphaFoldDB" id="A0A3A1YUB1"/>
<evidence type="ECO:0000313" key="10">
    <source>
        <dbReference type="EMBL" id="RIY41802.1"/>
    </source>
</evidence>
<evidence type="ECO:0000256" key="1">
    <source>
        <dbReference type="ARBA" id="ARBA00004429"/>
    </source>
</evidence>
<feature type="domain" description="ABC transmembrane type-1" evidence="9">
    <location>
        <begin position="29"/>
        <end position="229"/>
    </location>
</feature>
<organism evidence="10 11">
    <name type="scientific">Neopusillimonas maritima</name>
    <dbReference type="NCBI Taxonomy" id="2026239"/>
    <lineage>
        <taxon>Bacteria</taxon>
        <taxon>Pseudomonadati</taxon>
        <taxon>Pseudomonadota</taxon>
        <taxon>Betaproteobacteria</taxon>
        <taxon>Burkholderiales</taxon>
        <taxon>Alcaligenaceae</taxon>
        <taxon>Neopusillimonas</taxon>
    </lineage>
</organism>
<evidence type="ECO:0000256" key="6">
    <source>
        <dbReference type="ARBA" id="ARBA00022989"/>
    </source>
</evidence>
<dbReference type="Gene3D" id="1.10.3720.10">
    <property type="entry name" value="MetI-like"/>
    <property type="match status" value="1"/>
</dbReference>
<proteinExistence type="inferred from homology"/>
<feature type="transmembrane region" description="Helical" evidence="8">
    <location>
        <begin position="29"/>
        <end position="50"/>
    </location>
</feature>
<comment type="caution">
    <text evidence="10">The sequence shown here is derived from an EMBL/GenBank/DDBJ whole genome shotgun (WGS) entry which is preliminary data.</text>
</comment>
<evidence type="ECO:0000256" key="2">
    <source>
        <dbReference type="ARBA" id="ARBA00010072"/>
    </source>
</evidence>
<keyword evidence="5 8" id="KW-0812">Transmembrane</keyword>
<evidence type="ECO:0000256" key="7">
    <source>
        <dbReference type="ARBA" id="ARBA00023136"/>
    </source>
</evidence>
<evidence type="ECO:0000313" key="11">
    <source>
        <dbReference type="Proteomes" id="UP000266206"/>
    </source>
</evidence>
<evidence type="ECO:0000256" key="8">
    <source>
        <dbReference type="RuleBase" id="RU363032"/>
    </source>
</evidence>
<dbReference type="PROSITE" id="PS50928">
    <property type="entry name" value="ABC_TM1"/>
    <property type="match status" value="1"/>
</dbReference>
<comment type="similarity">
    <text evidence="2">Belongs to the binding-protein-dependent transport system permease family. HisMQ subfamily.</text>
</comment>
<dbReference type="GO" id="GO:0022857">
    <property type="term" value="F:transmembrane transporter activity"/>
    <property type="evidence" value="ECO:0007669"/>
    <property type="project" value="InterPro"/>
</dbReference>
<keyword evidence="6 8" id="KW-1133">Transmembrane helix</keyword>
<dbReference type="Pfam" id="PF00528">
    <property type="entry name" value="BPD_transp_1"/>
    <property type="match status" value="1"/>
</dbReference>
<sequence length="246" mass="27406">MSYNWNWSVFWDLSPRGSGTYMDTLIQGLYWTLAVSTAAWVLALALGVAVGVFNTSGHRGLERLCRGYVELFRNVPLLVQMFLWYFVFPEVLPDAWGDYIKTADPVMSTFWTAVVCLGLFTSARIAEQVRAGIESLPRGQTLAATALGLTRRQVYRYVLLPITGRMILPPLTSEALNLIKNSSVAFTIGLLEITGAARSMQEFSFQIFEAFAAATVLYVLINIVVVILMRWVEKMARVPGFMGAAK</sequence>
<gene>
    <name evidence="10" type="ORF">CJP73_04995</name>
</gene>
<dbReference type="GO" id="GO:0006865">
    <property type="term" value="P:amino acid transport"/>
    <property type="evidence" value="ECO:0007669"/>
    <property type="project" value="TreeGrafter"/>
</dbReference>
<evidence type="ECO:0000256" key="3">
    <source>
        <dbReference type="ARBA" id="ARBA00022448"/>
    </source>
</evidence>
<dbReference type="InterPro" id="IPR043429">
    <property type="entry name" value="ArtM/GltK/GlnP/TcyL/YhdX-like"/>
</dbReference>
<reference evidence="10 11" key="1">
    <citation type="submission" date="2017-08" db="EMBL/GenBank/DDBJ databases">
        <title>Pusillimonas indicus sp. nov., a member of the family Alcaligenaceae isolated from surface seawater.</title>
        <authorList>
            <person name="Li J."/>
        </authorList>
    </citation>
    <scope>NUCLEOTIDE SEQUENCE [LARGE SCALE GENOMIC DNA]</scope>
    <source>
        <strain evidence="10 11">L52-1-41</strain>
    </source>
</reference>
<dbReference type="InterPro" id="IPR000515">
    <property type="entry name" value="MetI-like"/>
</dbReference>
<dbReference type="InterPro" id="IPR035906">
    <property type="entry name" value="MetI-like_sf"/>
</dbReference>
<dbReference type="InterPro" id="IPR010065">
    <property type="entry name" value="AA_ABC_transptr_permease_3TM"/>
</dbReference>
<comment type="subcellular location">
    <subcellularLocation>
        <location evidence="1">Cell inner membrane</location>
        <topology evidence="1">Multi-pass membrane protein</topology>
    </subcellularLocation>
    <subcellularLocation>
        <location evidence="8">Cell membrane</location>
        <topology evidence="8">Multi-pass membrane protein</topology>
    </subcellularLocation>
</comment>
<keyword evidence="4" id="KW-1003">Cell membrane</keyword>
<dbReference type="RefSeq" id="WP_119515669.1">
    <property type="nucleotide sequence ID" value="NZ_NQYH01000002.1"/>
</dbReference>
<dbReference type="GO" id="GO:0043190">
    <property type="term" value="C:ATP-binding cassette (ABC) transporter complex"/>
    <property type="evidence" value="ECO:0007669"/>
    <property type="project" value="InterPro"/>
</dbReference>
<dbReference type="SUPFAM" id="SSF161098">
    <property type="entry name" value="MetI-like"/>
    <property type="match status" value="1"/>
</dbReference>
<keyword evidence="3 8" id="KW-0813">Transport</keyword>
<accession>A0A3A1YUB1</accession>
<dbReference type="PANTHER" id="PTHR30614:SF42">
    <property type="entry name" value="GLUTAMATE_ASPARTATE IMPORT PERMEASE PROTEIN GLTJ"/>
    <property type="match status" value="1"/>
</dbReference>
<dbReference type="PANTHER" id="PTHR30614">
    <property type="entry name" value="MEMBRANE COMPONENT OF AMINO ACID ABC TRANSPORTER"/>
    <property type="match status" value="1"/>
</dbReference>
<dbReference type="Proteomes" id="UP000266206">
    <property type="component" value="Unassembled WGS sequence"/>
</dbReference>
<feature type="transmembrane region" description="Helical" evidence="8">
    <location>
        <begin position="207"/>
        <end position="232"/>
    </location>
</feature>
<protein>
    <submittedName>
        <fullName evidence="10">Glutamate ABC transporter permease</fullName>
    </submittedName>
</protein>
<evidence type="ECO:0000256" key="5">
    <source>
        <dbReference type="ARBA" id="ARBA00022692"/>
    </source>
</evidence>
<evidence type="ECO:0000256" key="4">
    <source>
        <dbReference type="ARBA" id="ARBA00022475"/>
    </source>
</evidence>
<dbReference type="NCBIfam" id="TIGR01726">
    <property type="entry name" value="HEQRo_perm_3TM"/>
    <property type="match status" value="1"/>
</dbReference>
<keyword evidence="7 8" id="KW-0472">Membrane</keyword>
<dbReference type="EMBL" id="NQYH01000002">
    <property type="protein sequence ID" value="RIY41802.1"/>
    <property type="molecule type" value="Genomic_DNA"/>
</dbReference>
<feature type="transmembrane region" description="Helical" evidence="8">
    <location>
        <begin position="108"/>
        <end position="126"/>
    </location>
</feature>
<feature type="transmembrane region" description="Helical" evidence="8">
    <location>
        <begin position="71"/>
        <end position="88"/>
    </location>
</feature>
<dbReference type="CDD" id="cd06261">
    <property type="entry name" value="TM_PBP2"/>
    <property type="match status" value="1"/>
</dbReference>
<name>A0A3A1YUB1_9BURK</name>
<evidence type="ECO:0000259" key="9">
    <source>
        <dbReference type="PROSITE" id="PS50928"/>
    </source>
</evidence>
<dbReference type="OrthoDB" id="6534575at2"/>